<dbReference type="GO" id="GO:0003677">
    <property type="term" value="F:DNA binding"/>
    <property type="evidence" value="ECO:0007669"/>
    <property type="project" value="InterPro"/>
</dbReference>
<dbReference type="InterPro" id="IPR035901">
    <property type="entry name" value="GIY-YIG_endonuc_sf"/>
</dbReference>
<evidence type="ECO:0000313" key="7">
    <source>
        <dbReference type="EMBL" id="DAJ12189.1"/>
    </source>
</evidence>
<dbReference type="Pfam" id="PF01541">
    <property type="entry name" value="GIY-YIG"/>
    <property type="match status" value="1"/>
</dbReference>
<dbReference type="InterPro" id="IPR010896">
    <property type="entry name" value="NUMOD1"/>
</dbReference>
<dbReference type="InterPro" id="IPR000305">
    <property type="entry name" value="GIY-YIG_endonuc"/>
</dbReference>
<comment type="similarity">
    <text evidence="1">To endonucleases of group I introns of fungi and phage.</text>
</comment>
<keyword evidence="8" id="KW-0496">Mitochondrion</keyword>
<evidence type="ECO:0000259" key="6">
    <source>
        <dbReference type="PROSITE" id="PS50164"/>
    </source>
</evidence>
<sequence>MKMTPSMLFSLGFVFMFTIGGLINHLALPLKTTICWKLLTIILLRFFLVIMYNFEQSAGNLQIYLNILVGSLETRRSPLGRYSPWNNNSLIPSYNKNTIRHYSTSNIENNTKTLNPLKLYDNFKENRLDILKQQKYKSGVYCLINKINGNSYVGSSTNLASRMRNYLNTTFLKSKQNINMPIVKALLKYNQDNFNLLILEYVEPQYLTIRETYYITRVMPYYNVLKQGYSSLGYKHTEETKKLLSLLAKNRTHSAYTKGLIARALVGENNPFYNKSHSIESKMRIIEAKSAYPVYVYNSFKELLVIFPSVATLAKLIKSNHSTIVNIIKEQTIFRGEWYLTRLPYNICDTPLISHWDSKECEQLVKEIHKSSHIKNAVFVYDTLKNFIVKLDGVTQAQKKLNINHSIIKNYAKVSGIYLGYTFSNERLQVTDKSSDVKLRFKDLNKRTFSTLSCLMLQMKLKN</sequence>
<evidence type="ECO:0000256" key="1">
    <source>
        <dbReference type="ARBA" id="ARBA00010045"/>
    </source>
</evidence>
<keyword evidence="2" id="KW-0540">Nuclease</keyword>
<dbReference type="SMART" id="SM00465">
    <property type="entry name" value="GIYc"/>
    <property type="match status" value="1"/>
</dbReference>
<dbReference type="EMBL" id="BK059186">
    <property type="protein sequence ID" value="DAJ12189.1"/>
    <property type="molecule type" value="Genomic_DNA"/>
</dbReference>
<reference evidence="7" key="2">
    <citation type="journal article" date="2021" name="Int J Genomics">
        <title>A Comparative Analyses of the Complete Mitochondrial Genomes of Fungal Endosymbionts in Sogatella furcifera, White-Backed Planthoppers.</title>
        <authorList>
            <person name="Choi N.J."/>
            <person name="Xi H."/>
            <person name="Park J."/>
        </authorList>
    </citation>
    <scope>NUCLEOTIDE SEQUENCE</scope>
</reference>
<keyword evidence="4" id="KW-0378">Hydrolase</keyword>
<dbReference type="InterPro" id="IPR003647">
    <property type="entry name" value="Intron_nuc_1_rpt"/>
</dbReference>
<feature type="transmembrane region" description="Helical" evidence="5">
    <location>
        <begin position="6"/>
        <end position="27"/>
    </location>
</feature>
<evidence type="ECO:0000256" key="4">
    <source>
        <dbReference type="ARBA" id="ARBA00022801"/>
    </source>
</evidence>
<reference evidence="8" key="1">
    <citation type="submission" date="2020-10" db="EMBL/GenBank/DDBJ databases">
        <title>Completion and Comparative analyses of mitochondrial genome of fungal endosymbiont species in Sogatella furicifera.</title>
        <authorList>
            <person name="Choi N."/>
            <person name="Xi H."/>
            <person name="Park J."/>
        </authorList>
    </citation>
    <scope>NUCLEOTIDE SEQUENCE</scope>
</reference>
<accession>A0A7S8CTY4</accession>
<feature type="domain" description="GIY-YIG" evidence="6">
    <location>
        <begin position="136"/>
        <end position="224"/>
    </location>
</feature>
<dbReference type="GO" id="GO:0004519">
    <property type="term" value="F:endonuclease activity"/>
    <property type="evidence" value="ECO:0007669"/>
    <property type="project" value="UniProtKB-KW"/>
</dbReference>
<dbReference type="Pfam" id="PF07460">
    <property type="entry name" value="NUMOD3"/>
    <property type="match status" value="2"/>
</dbReference>
<dbReference type="AlphaFoldDB" id="A0A7S8CTY4"/>
<dbReference type="SMART" id="SM00497">
    <property type="entry name" value="IENR1"/>
    <property type="match status" value="2"/>
</dbReference>
<dbReference type="SMART" id="SM00496">
    <property type="entry name" value="IENR2"/>
    <property type="match status" value="3"/>
</dbReference>
<proteinExistence type="predicted"/>
<keyword evidence="5" id="KW-0472">Membrane</keyword>
<organism evidence="8">
    <name type="scientific">Ophiocordycipitaceae sp</name>
    <dbReference type="NCBI Taxonomy" id="1907519"/>
    <lineage>
        <taxon>Eukaryota</taxon>
        <taxon>Fungi</taxon>
        <taxon>Dikarya</taxon>
        <taxon>Ascomycota</taxon>
        <taxon>Pezizomycotina</taxon>
        <taxon>Sordariomycetes</taxon>
        <taxon>Hypocreomycetidae</taxon>
        <taxon>Hypocreales</taxon>
        <taxon>Ophiocordycipitaceae</taxon>
    </lineage>
</organism>
<geneLocation type="mitochondrion" evidence="8"/>
<dbReference type="Gene3D" id="3.40.1440.10">
    <property type="entry name" value="GIY-YIG endonuclease"/>
    <property type="match status" value="1"/>
</dbReference>
<dbReference type="CDD" id="cd10445">
    <property type="entry name" value="GIY-YIG_bI1_like"/>
    <property type="match status" value="1"/>
</dbReference>
<name>A0A7S8CTY4_9HYPO</name>
<evidence type="ECO:0000256" key="3">
    <source>
        <dbReference type="ARBA" id="ARBA00022759"/>
    </source>
</evidence>
<dbReference type="SUPFAM" id="SSF64496">
    <property type="entry name" value="DNA-binding domain of intron-encoded endonucleases"/>
    <property type="match status" value="1"/>
</dbReference>
<dbReference type="PROSITE" id="PS50164">
    <property type="entry name" value="GIY_YIG"/>
    <property type="match status" value="1"/>
</dbReference>
<keyword evidence="3 8" id="KW-0255">Endonuclease</keyword>
<evidence type="ECO:0000256" key="5">
    <source>
        <dbReference type="SAM" id="Phobius"/>
    </source>
</evidence>
<protein>
    <submittedName>
        <fullName evidence="8">LAGLIDADG endonuclease</fullName>
    </submittedName>
</protein>
<evidence type="ECO:0000313" key="8">
    <source>
        <dbReference type="EMBL" id="QPC56054.1"/>
    </source>
</evidence>
<dbReference type="SUPFAM" id="SSF82771">
    <property type="entry name" value="GIY-YIG endonuclease"/>
    <property type="match status" value="1"/>
</dbReference>
<evidence type="ECO:0000256" key="2">
    <source>
        <dbReference type="ARBA" id="ARBA00022722"/>
    </source>
</evidence>
<dbReference type="NCBIfam" id="TIGR01453">
    <property type="entry name" value="grpIintron_endo"/>
    <property type="match status" value="1"/>
</dbReference>
<keyword evidence="5" id="KW-0812">Transmembrane</keyword>
<dbReference type="Pfam" id="PF07453">
    <property type="entry name" value="NUMOD1"/>
    <property type="match status" value="2"/>
</dbReference>
<dbReference type="GO" id="GO:0016787">
    <property type="term" value="F:hydrolase activity"/>
    <property type="evidence" value="ECO:0007669"/>
    <property type="project" value="UniProtKB-KW"/>
</dbReference>
<reference evidence="7" key="3">
    <citation type="submission" date="2021-05" db="EMBL/GenBank/DDBJ databases">
        <authorList>
            <person name="Choi N."/>
            <person name="Xi H."/>
            <person name="Park J."/>
        </authorList>
    </citation>
    <scope>NUCLEOTIDE SEQUENCE</scope>
</reference>
<dbReference type="InterPro" id="IPR003611">
    <property type="entry name" value="NUMOD3"/>
</dbReference>
<dbReference type="EMBL" id="MW115131">
    <property type="protein sequence ID" value="QPC56054.1"/>
    <property type="molecule type" value="Genomic_DNA"/>
</dbReference>
<dbReference type="InterPro" id="IPR006350">
    <property type="entry name" value="Intron_endoG1"/>
</dbReference>
<keyword evidence="5" id="KW-1133">Transmembrane helix</keyword>